<organism evidence="2 3">
    <name type="scientific">Amorphotheca resinae ATCC 22711</name>
    <dbReference type="NCBI Taxonomy" id="857342"/>
    <lineage>
        <taxon>Eukaryota</taxon>
        <taxon>Fungi</taxon>
        <taxon>Dikarya</taxon>
        <taxon>Ascomycota</taxon>
        <taxon>Pezizomycotina</taxon>
        <taxon>Leotiomycetes</taxon>
        <taxon>Helotiales</taxon>
        <taxon>Amorphothecaceae</taxon>
        <taxon>Amorphotheca</taxon>
    </lineage>
</organism>
<dbReference type="OrthoDB" id="5389296at2759"/>
<proteinExistence type="predicted"/>
<dbReference type="AlphaFoldDB" id="A0A2T3BDN7"/>
<evidence type="ECO:0000313" key="3">
    <source>
        <dbReference type="Proteomes" id="UP000241818"/>
    </source>
</evidence>
<dbReference type="GeneID" id="36575940"/>
<feature type="region of interest" description="Disordered" evidence="1">
    <location>
        <begin position="1"/>
        <end position="230"/>
    </location>
</feature>
<sequence>MAPPPPVTPSPHRFVIKKQAPARNAPLLPEQTPRPSTQLFNATPRFTFSSTPRPTATPTAPTPTPYSSRYVTPARQIPKEEDIIDSSSDDILEDVQQSIETQDRNIDPGYLSTDVEDDYNIEERSPKRMRLSSSPVPQENDQALEQQENITSDESSPVPSLSSPPAARPPVSSTAPRFLPSTRVPQSTPQPSQTTFLKPPRFRPPDIPEQAQSNTDPLPEQFSPHRRGQKYVPGGLAAEVRDWLVNIESAIPWNSAQKKDGAWLVKIMADEVSGGGRAGMTLVRGKQVQSGDLEGTITTMGERKIVLAGQGEGTGLQKGSEVEVGSIVGIKGPVWEVVIEGEKWGVGVDWKVLP</sequence>
<evidence type="ECO:0000256" key="1">
    <source>
        <dbReference type="SAM" id="MobiDB-lite"/>
    </source>
</evidence>
<accession>A0A2T3BDN7</accession>
<keyword evidence="3" id="KW-1185">Reference proteome</keyword>
<protein>
    <submittedName>
        <fullName evidence="2">Uncharacterized protein</fullName>
    </submittedName>
</protein>
<feature type="compositionally biased region" description="Polar residues" evidence="1">
    <location>
        <begin position="131"/>
        <end position="154"/>
    </location>
</feature>
<dbReference type="EMBL" id="KZ679006">
    <property type="protein sequence ID" value="PSS27506.1"/>
    <property type="molecule type" value="Genomic_DNA"/>
</dbReference>
<dbReference type="InParanoid" id="A0A2T3BDN7"/>
<feature type="compositionally biased region" description="Polar residues" evidence="1">
    <location>
        <begin position="183"/>
        <end position="196"/>
    </location>
</feature>
<feature type="compositionally biased region" description="Acidic residues" evidence="1">
    <location>
        <begin position="82"/>
        <end position="93"/>
    </location>
</feature>
<name>A0A2T3BDN7_AMORE</name>
<reference evidence="2 3" key="1">
    <citation type="journal article" date="2018" name="New Phytol.">
        <title>Comparative genomics and transcriptomics depict ericoid mycorrhizal fungi as versatile saprotrophs and plant mutualists.</title>
        <authorList>
            <person name="Martino E."/>
            <person name="Morin E."/>
            <person name="Grelet G.A."/>
            <person name="Kuo A."/>
            <person name="Kohler A."/>
            <person name="Daghino S."/>
            <person name="Barry K.W."/>
            <person name="Cichocki N."/>
            <person name="Clum A."/>
            <person name="Dockter R.B."/>
            <person name="Hainaut M."/>
            <person name="Kuo R.C."/>
            <person name="LaButti K."/>
            <person name="Lindahl B.D."/>
            <person name="Lindquist E.A."/>
            <person name="Lipzen A."/>
            <person name="Khouja H.R."/>
            <person name="Magnuson J."/>
            <person name="Murat C."/>
            <person name="Ohm R.A."/>
            <person name="Singer S.W."/>
            <person name="Spatafora J.W."/>
            <person name="Wang M."/>
            <person name="Veneault-Fourrey C."/>
            <person name="Henrissat B."/>
            <person name="Grigoriev I.V."/>
            <person name="Martin F.M."/>
            <person name="Perotto S."/>
        </authorList>
    </citation>
    <scope>NUCLEOTIDE SEQUENCE [LARGE SCALE GENOMIC DNA]</scope>
    <source>
        <strain evidence="2 3">ATCC 22711</strain>
    </source>
</reference>
<feature type="compositionally biased region" description="Low complexity" evidence="1">
    <location>
        <begin position="46"/>
        <end position="70"/>
    </location>
</feature>
<dbReference type="RefSeq" id="XP_024725031.1">
    <property type="nucleotide sequence ID" value="XM_024867859.1"/>
</dbReference>
<feature type="compositionally biased region" description="Low complexity" evidence="1">
    <location>
        <begin position="155"/>
        <end position="177"/>
    </location>
</feature>
<gene>
    <name evidence="2" type="ORF">M430DRAFT_46597</name>
</gene>
<dbReference type="Proteomes" id="UP000241818">
    <property type="component" value="Unassembled WGS sequence"/>
</dbReference>
<evidence type="ECO:0000313" key="2">
    <source>
        <dbReference type="EMBL" id="PSS27506.1"/>
    </source>
</evidence>